<protein>
    <submittedName>
        <fullName evidence="9">Subtilisin-like protein</fullName>
    </submittedName>
</protein>
<dbReference type="InterPro" id="IPR023828">
    <property type="entry name" value="Peptidase_S8_Ser-AS"/>
</dbReference>
<evidence type="ECO:0000313" key="10">
    <source>
        <dbReference type="Proteomes" id="UP000241546"/>
    </source>
</evidence>
<organism evidence="9 10">
    <name type="scientific">Trichoderma citrinoviride</name>
    <dbReference type="NCBI Taxonomy" id="58853"/>
    <lineage>
        <taxon>Eukaryota</taxon>
        <taxon>Fungi</taxon>
        <taxon>Dikarya</taxon>
        <taxon>Ascomycota</taxon>
        <taxon>Pezizomycotina</taxon>
        <taxon>Sordariomycetes</taxon>
        <taxon>Hypocreomycetidae</taxon>
        <taxon>Hypocreales</taxon>
        <taxon>Hypocreaceae</taxon>
        <taxon>Trichoderma</taxon>
    </lineage>
</organism>
<keyword evidence="4 5" id="KW-0720">Serine protease</keyword>
<evidence type="ECO:0000256" key="6">
    <source>
        <dbReference type="SAM" id="MobiDB-lite"/>
    </source>
</evidence>
<feature type="active site" description="Charge relay system" evidence="5">
    <location>
        <position position="529"/>
    </location>
</feature>
<evidence type="ECO:0000256" key="4">
    <source>
        <dbReference type="ARBA" id="ARBA00022825"/>
    </source>
</evidence>
<evidence type="ECO:0000256" key="3">
    <source>
        <dbReference type="ARBA" id="ARBA00022801"/>
    </source>
</evidence>
<proteinExistence type="inferred from homology"/>
<evidence type="ECO:0000259" key="8">
    <source>
        <dbReference type="Pfam" id="PF24476"/>
    </source>
</evidence>
<dbReference type="OrthoDB" id="206201at2759"/>
<dbReference type="CDD" id="cd00306">
    <property type="entry name" value="Peptidases_S8_S53"/>
    <property type="match status" value="1"/>
</dbReference>
<dbReference type="AlphaFoldDB" id="A0A2T4B832"/>
<dbReference type="InterPro" id="IPR015500">
    <property type="entry name" value="Peptidase_S8_subtilisin-rel"/>
</dbReference>
<dbReference type="EMBL" id="KZ680215">
    <property type="protein sequence ID" value="PTB65485.1"/>
    <property type="molecule type" value="Genomic_DNA"/>
</dbReference>
<dbReference type="Pfam" id="PF24476">
    <property type="entry name" value="DUF7580"/>
    <property type="match status" value="1"/>
</dbReference>
<keyword evidence="3 5" id="KW-0378">Hydrolase</keyword>
<dbReference type="RefSeq" id="XP_024748805.1">
    <property type="nucleotide sequence ID" value="XM_024897913.1"/>
</dbReference>
<dbReference type="Gene3D" id="3.40.50.200">
    <property type="entry name" value="Peptidase S8/S53 domain"/>
    <property type="match status" value="1"/>
</dbReference>
<dbReference type="PANTHER" id="PTHR43806">
    <property type="entry name" value="PEPTIDASE S8"/>
    <property type="match status" value="1"/>
</dbReference>
<dbReference type="PROSITE" id="PS00138">
    <property type="entry name" value="SUBTILASE_SER"/>
    <property type="match status" value="1"/>
</dbReference>
<feature type="domain" description="DUF7580" evidence="8">
    <location>
        <begin position="113"/>
        <end position="449"/>
    </location>
</feature>
<dbReference type="SUPFAM" id="SSF52743">
    <property type="entry name" value="Subtilisin-like"/>
    <property type="match status" value="1"/>
</dbReference>
<sequence length="814" mass="91539">MLLKLLEAVCKWPPSFAIKGAVASHPFPFLYAMTQQPSSNTGEVLRNLAATILRFASSSGPYVGNFLSNLETFVSRADSNSHAREHDRGQSNQSLPNSLIESPDEYPSIINETLYATLSQHSRCHCPGDDESYTYREHWARLRLGAKPFVTRNHVVFDILFSAAPARSHILEALWQHLRLQIPKFLIGEQASESESSTKEDHKLIRVENLCSLLGRRLGSVCIRIEMIEGQLHQLFDAEKSDHGLLQNQSVSLSRVLECQRLPTRSKILLAYVLAKSVWQYYDSDFMRAPWTTDSVHFMRESRWRESPNEDINTAIPCLAFNPPSPDQFESAEFYDGDSVLHRYPRVLALAVLLVDIFQNEQNTVRKAKSIEERINNDFMRCHEIVESESWPDLDLKNNDAIWTYKDAVRKCLDPNLFHVSNSPNASSKAAIRKRRNALYTYVVLPLATLCTDAGIVDESDGRHRLTYSETNVESSNASMPALLDSLNKRISSSAIWLESLMSSYLTGLVIKQYRANLSLPRIRIAILDTGYDAGSQFFTATARMRRLVNWKDFVNRQEQPVDRDGHGSHALSLLMKLAPAAEICVARIAENSQDLQSRALSIAQAIEWATNRDGADADIVSMSFGFSEEPLVNTMAVISNAIHKAIHQRNGQVLFFAAAANDGGNQREAFPARHNEVISIRATDYQGAFQHFNPAADALETHIFGTLGTDVPGVWLSPHEEGICKTGTSIATPIVAGIAATILGYARLGIVSNRFDEDAHMERLWTKRGMSLVLMKLAREMGQRRFYIYPQEFYSGMNEKQRDALLLEAMRLV</sequence>
<dbReference type="InterPro" id="IPR000209">
    <property type="entry name" value="Peptidase_S8/S53_dom"/>
</dbReference>
<feature type="region of interest" description="Disordered" evidence="6">
    <location>
        <begin position="78"/>
        <end position="100"/>
    </location>
</feature>
<dbReference type="GO" id="GO:0006508">
    <property type="term" value="P:proteolysis"/>
    <property type="evidence" value="ECO:0007669"/>
    <property type="project" value="UniProtKB-KW"/>
</dbReference>
<dbReference type="InterPro" id="IPR056002">
    <property type="entry name" value="DUF7580"/>
</dbReference>
<feature type="active site" description="Charge relay system" evidence="5">
    <location>
        <position position="567"/>
    </location>
</feature>
<dbReference type="PANTHER" id="PTHR43806:SF11">
    <property type="entry name" value="CEREVISIN-RELATED"/>
    <property type="match status" value="1"/>
</dbReference>
<evidence type="ECO:0000259" key="7">
    <source>
        <dbReference type="Pfam" id="PF00082"/>
    </source>
</evidence>
<dbReference type="GeneID" id="36606031"/>
<evidence type="ECO:0000256" key="2">
    <source>
        <dbReference type="ARBA" id="ARBA00022670"/>
    </source>
</evidence>
<name>A0A2T4B832_9HYPO</name>
<dbReference type="Proteomes" id="UP000241546">
    <property type="component" value="Unassembled WGS sequence"/>
</dbReference>
<feature type="active site" description="Charge relay system" evidence="5">
    <location>
        <position position="730"/>
    </location>
</feature>
<feature type="compositionally biased region" description="Polar residues" evidence="6">
    <location>
        <begin position="90"/>
        <end position="100"/>
    </location>
</feature>
<dbReference type="PRINTS" id="PR00723">
    <property type="entry name" value="SUBTILISIN"/>
</dbReference>
<reference evidence="10" key="1">
    <citation type="submission" date="2016-07" db="EMBL/GenBank/DDBJ databases">
        <title>Multiple horizontal gene transfer events from other fungi enriched the ability of initially mycotrophic Trichoderma (Ascomycota) to feed on dead plant biomass.</title>
        <authorList>
            <consortium name="DOE Joint Genome Institute"/>
            <person name="Atanasova L."/>
            <person name="Chenthamara K."/>
            <person name="Zhang J."/>
            <person name="Grujic M."/>
            <person name="Henrissat B."/>
            <person name="Kuo A."/>
            <person name="Aerts A."/>
            <person name="Salamov A."/>
            <person name="Lipzen A."/>
            <person name="Labutti K."/>
            <person name="Barry K."/>
            <person name="Miao Y."/>
            <person name="Rahimi M.J."/>
            <person name="Shen Q."/>
            <person name="Grigoriev I.V."/>
            <person name="Kubicek C.P."/>
            <person name="Druzhinina I.S."/>
        </authorList>
    </citation>
    <scope>NUCLEOTIDE SEQUENCE [LARGE SCALE GENOMIC DNA]</scope>
    <source>
        <strain evidence="10">TUCIM 6016</strain>
    </source>
</reference>
<evidence type="ECO:0000256" key="1">
    <source>
        <dbReference type="ARBA" id="ARBA00011073"/>
    </source>
</evidence>
<accession>A0A2T4B832</accession>
<dbReference type="InterPro" id="IPR050131">
    <property type="entry name" value="Peptidase_S8_subtilisin-like"/>
</dbReference>
<dbReference type="GO" id="GO:0004252">
    <property type="term" value="F:serine-type endopeptidase activity"/>
    <property type="evidence" value="ECO:0007669"/>
    <property type="project" value="UniProtKB-UniRule"/>
</dbReference>
<dbReference type="InterPro" id="IPR036852">
    <property type="entry name" value="Peptidase_S8/S53_dom_sf"/>
</dbReference>
<dbReference type="Pfam" id="PF00082">
    <property type="entry name" value="Peptidase_S8"/>
    <property type="match status" value="1"/>
</dbReference>
<feature type="compositionally biased region" description="Basic and acidic residues" evidence="6">
    <location>
        <begin position="79"/>
        <end position="89"/>
    </location>
</feature>
<evidence type="ECO:0000313" key="9">
    <source>
        <dbReference type="EMBL" id="PTB65485.1"/>
    </source>
</evidence>
<comment type="similarity">
    <text evidence="1 5">Belongs to the peptidase S8 family.</text>
</comment>
<dbReference type="PROSITE" id="PS51892">
    <property type="entry name" value="SUBTILASE"/>
    <property type="match status" value="1"/>
</dbReference>
<evidence type="ECO:0000256" key="5">
    <source>
        <dbReference type="PROSITE-ProRule" id="PRU01240"/>
    </source>
</evidence>
<gene>
    <name evidence="9" type="ORF">BBK36DRAFT_21272</name>
</gene>
<keyword evidence="2 5" id="KW-0645">Protease</keyword>
<keyword evidence="10" id="KW-1185">Reference proteome</keyword>
<feature type="domain" description="Peptidase S8/S53" evidence="7">
    <location>
        <begin position="523"/>
        <end position="745"/>
    </location>
</feature>